<evidence type="ECO:0000313" key="2">
    <source>
        <dbReference type="Proteomes" id="UP001148786"/>
    </source>
</evidence>
<comment type="caution">
    <text evidence="1">The sequence shown here is derived from an EMBL/GenBank/DDBJ whole genome shotgun (WGS) entry which is preliminary data.</text>
</comment>
<evidence type="ECO:0000313" key="1">
    <source>
        <dbReference type="EMBL" id="KAJ3493365.1"/>
    </source>
</evidence>
<sequence>MSFVIRAIVAEAAAAIPGPQRSSVLLSKWADCTGESPSDAAFADYLDESGDQFDEMAVFAYIIAARTLYCPGVAESDWAWLPRRVPFLDKMTVLAAGRSIHQHPVSFFFSSAHIPGPSFTPRCLELSPSVQLSLPLAHSLTLISTNLCHSHSHLPHPLIMIIPTSRLPPSPLPSVPLSISLLRVHA</sequence>
<keyword evidence="2" id="KW-1185">Reference proteome</keyword>
<accession>A0A9W8MQC6</accession>
<gene>
    <name evidence="1" type="ORF">NLJ89_g11036</name>
</gene>
<dbReference type="EMBL" id="JANKHO010002286">
    <property type="protein sequence ID" value="KAJ3493365.1"/>
    <property type="molecule type" value="Genomic_DNA"/>
</dbReference>
<protein>
    <submittedName>
        <fullName evidence="1">Uncharacterized protein</fullName>
    </submittedName>
</protein>
<proteinExistence type="predicted"/>
<reference evidence="1" key="1">
    <citation type="submission" date="2022-07" db="EMBL/GenBank/DDBJ databases">
        <title>Genome Sequence of Agrocybe chaxingu.</title>
        <authorList>
            <person name="Buettner E."/>
        </authorList>
    </citation>
    <scope>NUCLEOTIDE SEQUENCE</scope>
    <source>
        <strain evidence="1">MP-N11</strain>
    </source>
</reference>
<dbReference type="AlphaFoldDB" id="A0A9W8MQC6"/>
<name>A0A9W8MQC6_9AGAR</name>
<organism evidence="1 2">
    <name type="scientific">Agrocybe chaxingu</name>
    <dbReference type="NCBI Taxonomy" id="84603"/>
    <lineage>
        <taxon>Eukaryota</taxon>
        <taxon>Fungi</taxon>
        <taxon>Dikarya</taxon>
        <taxon>Basidiomycota</taxon>
        <taxon>Agaricomycotina</taxon>
        <taxon>Agaricomycetes</taxon>
        <taxon>Agaricomycetidae</taxon>
        <taxon>Agaricales</taxon>
        <taxon>Agaricineae</taxon>
        <taxon>Strophariaceae</taxon>
        <taxon>Agrocybe</taxon>
    </lineage>
</organism>
<dbReference type="Proteomes" id="UP001148786">
    <property type="component" value="Unassembled WGS sequence"/>
</dbReference>